<accession>A0A6J5KQR3</accession>
<evidence type="ECO:0000313" key="1">
    <source>
        <dbReference type="EMBL" id="CAB4122589.1"/>
    </source>
</evidence>
<protein>
    <submittedName>
        <fullName evidence="1">Uncharacterized protein</fullName>
    </submittedName>
</protein>
<reference evidence="1" key="1">
    <citation type="submission" date="2020-04" db="EMBL/GenBank/DDBJ databases">
        <authorList>
            <person name="Chiriac C."/>
            <person name="Salcher M."/>
            <person name="Ghai R."/>
            <person name="Kavagutti S V."/>
        </authorList>
    </citation>
    <scope>NUCLEOTIDE SEQUENCE</scope>
</reference>
<gene>
    <name evidence="1" type="ORF">UFOVP29_40</name>
</gene>
<organism evidence="1">
    <name type="scientific">uncultured Caudovirales phage</name>
    <dbReference type="NCBI Taxonomy" id="2100421"/>
    <lineage>
        <taxon>Viruses</taxon>
        <taxon>Duplodnaviria</taxon>
        <taxon>Heunggongvirae</taxon>
        <taxon>Uroviricota</taxon>
        <taxon>Caudoviricetes</taxon>
        <taxon>Peduoviridae</taxon>
        <taxon>Maltschvirus</taxon>
        <taxon>Maltschvirus maltsch</taxon>
    </lineage>
</organism>
<name>A0A6J5KQR3_9CAUD</name>
<sequence>MTLETVIANLERTIVGKRMLLDSMMSYSGHSTDTMREYVRINIVELSRILNDLKEIKS</sequence>
<proteinExistence type="predicted"/>
<dbReference type="EMBL" id="LR796167">
    <property type="protein sequence ID" value="CAB4122589.1"/>
    <property type="molecule type" value="Genomic_DNA"/>
</dbReference>